<feature type="region of interest" description="Disordered" evidence="1">
    <location>
        <begin position="60"/>
        <end position="173"/>
    </location>
</feature>
<dbReference type="Proteomes" id="UP001066276">
    <property type="component" value="Chromosome 7"/>
</dbReference>
<evidence type="ECO:0000313" key="2">
    <source>
        <dbReference type="EMBL" id="KAJ1126239.1"/>
    </source>
</evidence>
<evidence type="ECO:0000256" key="1">
    <source>
        <dbReference type="SAM" id="MobiDB-lite"/>
    </source>
</evidence>
<comment type="caution">
    <text evidence="2">The sequence shown here is derived from an EMBL/GenBank/DDBJ whole genome shotgun (WGS) entry which is preliminary data.</text>
</comment>
<dbReference type="AlphaFoldDB" id="A0AAV7PEP6"/>
<gene>
    <name evidence="2" type="ORF">NDU88_004647</name>
</gene>
<sequence>MHNPLAPEGPVIIRTLRADPGAIGAGAVVGTRGGLPGRRGALFGPCCMGLSRAGRLLNLRPVPRPEPGTRVETRTGAGSCPRRVRTGAALAAGFPRPGRRGEPPGWAGAVGGPAGLRPRGGPAAPEWTPQQPESPRVAAHNRIPGDRVKERWSGPMLGGTRPTDVPDRHRERR</sequence>
<reference evidence="2" key="1">
    <citation type="journal article" date="2022" name="bioRxiv">
        <title>Sequencing and chromosome-scale assembly of the giantPleurodeles waltlgenome.</title>
        <authorList>
            <person name="Brown T."/>
            <person name="Elewa A."/>
            <person name="Iarovenko S."/>
            <person name="Subramanian E."/>
            <person name="Araus A.J."/>
            <person name="Petzold A."/>
            <person name="Susuki M."/>
            <person name="Suzuki K.-i.T."/>
            <person name="Hayashi T."/>
            <person name="Toyoda A."/>
            <person name="Oliveira C."/>
            <person name="Osipova E."/>
            <person name="Leigh N.D."/>
            <person name="Simon A."/>
            <person name="Yun M.H."/>
        </authorList>
    </citation>
    <scope>NUCLEOTIDE SEQUENCE</scope>
    <source>
        <strain evidence="2">20211129_DDA</strain>
        <tissue evidence="2">Liver</tissue>
    </source>
</reference>
<accession>A0AAV7PEP6</accession>
<name>A0AAV7PEP6_PLEWA</name>
<dbReference type="EMBL" id="JANPWB010000011">
    <property type="protein sequence ID" value="KAJ1126239.1"/>
    <property type="molecule type" value="Genomic_DNA"/>
</dbReference>
<evidence type="ECO:0000313" key="3">
    <source>
        <dbReference type="Proteomes" id="UP001066276"/>
    </source>
</evidence>
<feature type="compositionally biased region" description="Low complexity" evidence="1">
    <location>
        <begin position="87"/>
        <end position="96"/>
    </location>
</feature>
<protein>
    <submittedName>
        <fullName evidence="2">Uncharacterized protein</fullName>
    </submittedName>
</protein>
<keyword evidence="3" id="KW-1185">Reference proteome</keyword>
<feature type="compositionally biased region" description="Low complexity" evidence="1">
    <location>
        <begin position="115"/>
        <end position="125"/>
    </location>
</feature>
<feature type="compositionally biased region" description="Basic and acidic residues" evidence="1">
    <location>
        <begin position="143"/>
        <end position="152"/>
    </location>
</feature>
<proteinExistence type="predicted"/>
<feature type="compositionally biased region" description="Basic and acidic residues" evidence="1">
    <location>
        <begin position="164"/>
        <end position="173"/>
    </location>
</feature>
<organism evidence="2 3">
    <name type="scientific">Pleurodeles waltl</name>
    <name type="common">Iberian ribbed newt</name>
    <dbReference type="NCBI Taxonomy" id="8319"/>
    <lineage>
        <taxon>Eukaryota</taxon>
        <taxon>Metazoa</taxon>
        <taxon>Chordata</taxon>
        <taxon>Craniata</taxon>
        <taxon>Vertebrata</taxon>
        <taxon>Euteleostomi</taxon>
        <taxon>Amphibia</taxon>
        <taxon>Batrachia</taxon>
        <taxon>Caudata</taxon>
        <taxon>Salamandroidea</taxon>
        <taxon>Salamandridae</taxon>
        <taxon>Pleurodelinae</taxon>
        <taxon>Pleurodeles</taxon>
    </lineage>
</organism>